<organism evidence="2 3">
    <name type="scientific">Saccharomyces pastorianus</name>
    <name type="common">Lager yeast</name>
    <name type="synonym">Saccharomyces cerevisiae x Saccharomyces eubayanus</name>
    <dbReference type="NCBI Taxonomy" id="27292"/>
    <lineage>
        <taxon>Eukaryota</taxon>
        <taxon>Fungi</taxon>
        <taxon>Dikarya</taxon>
        <taxon>Ascomycota</taxon>
        <taxon>Saccharomycotina</taxon>
        <taxon>Saccharomycetes</taxon>
        <taxon>Saccharomycetales</taxon>
        <taxon>Saccharomycetaceae</taxon>
        <taxon>Saccharomyces</taxon>
    </lineage>
</organism>
<feature type="compositionally biased region" description="Polar residues" evidence="1">
    <location>
        <begin position="73"/>
        <end position="84"/>
    </location>
</feature>
<evidence type="ECO:0000256" key="1">
    <source>
        <dbReference type="SAM" id="MobiDB-lite"/>
    </source>
</evidence>
<name>A0A6C1E0P3_SACPS</name>
<feature type="compositionally biased region" description="Polar residues" evidence="1">
    <location>
        <begin position="1"/>
        <end position="11"/>
    </location>
</feature>
<feature type="compositionally biased region" description="Low complexity" evidence="1">
    <location>
        <begin position="98"/>
        <end position="109"/>
    </location>
</feature>
<sequence>MHKNNGNNGSNLGDIVTPTIQRPDVTRSNSYDGFRTVFDSSLKNIIGKIRSYTPPHPNNTSNNNLHSSNNLNIPRSSSQLSMELSNRDTTEMSRDGSRSTSSSSRSSASLEHGNREFTGDLTVTASINGADKKEFQKSWKKYKGYKFEDLTICELRDLFEIYQKMMQ</sequence>
<evidence type="ECO:0000313" key="2">
    <source>
        <dbReference type="EMBL" id="QID82906.1"/>
    </source>
</evidence>
<accession>A0A6C1E0P3</accession>
<evidence type="ECO:0000313" key="3">
    <source>
        <dbReference type="Proteomes" id="UP000501346"/>
    </source>
</evidence>
<proteinExistence type="predicted"/>
<dbReference type="Proteomes" id="UP000501346">
    <property type="component" value="Chromosome ScXVI"/>
</dbReference>
<feature type="compositionally biased region" description="Low complexity" evidence="1">
    <location>
        <begin position="58"/>
        <end position="72"/>
    </location>
</feature>
<feature type="compositionally biased region" description="Basic and acidic residues" evidence="1">
    <location>
        <begin position="85"/>
        <end position="97"/>
    </location>
</feature>
<dbReference type="OrthoDB" id="10264848at2759"/>
<feature type="region of interest" description="Disordered" evidence="1">
    <location>
        <begin position="49"/>
        <end position="115"/>
    </location>
</feature>
<reference evidence="2 3" key="1">
    <citation type="journal article" date="2019" name="BMC Genomics">
        <title>Chromosome level assembly and comparative genome analysis confirm lager-brewing yeasts originated from a single hybridization.</title>
        <authorList>
            <person name="Salazar A.N."/>
            <person name="Gorter de Vries A.R."/>
            <person name="van den Broek M."/>
            <person name="Brouwers N."/>
            <person name="de la Torre Cortes P."/>
            <person name="Kuijpers N.G.A."/>
            <person name="Daran J.G."/>
            <person name="Abeel T."/>
        </authorList>
    </citation>
    <scope>NUCLEOTIDE SEQUENCE [LARGE SCALE GENOMIC DNA]</scope>
    <source>
        <strain evidence="2 3">CBS 1483</strain>
    </source>
</reference>
<dbReference type="AlphaFoldDB" id="A0A6C1E0P3"/>
<keyword evidence="3" id="KW-1185">Reference proteome</keyword>
<protein>
    <submittedName>
        <fullName evidence="2">Guanine nucleotide exchange factor muk1</fullName>
    </submittedName>
</protein>
<dbReference type="EMBL" id="CP048997">
    <property type="protein sequence ID" value="QID82906.1"/>
    <property type="molecule type" value="Genomic_DNA"/>
</dbReference>
<gene>
    <name evidence="2" type="primary">MUK1_2</name>
    <name evidence="2" type="ORF">GRS66_005339</name>
</gene>
<feature type="region of interest" description="Disordered" evidence="1">
    <location>
        <begin position="1"/>
        <end position="28"/>
    </location>
</feature>